<dbReference type="OrthoDB" id="9789943at2"/>
<accession>A0A329MJV4</accession>
<name>A0A329MJV4_9BACL</name>
<organism evidence="2 3">
    <name type="scientific">Paenibacillus contaminans</name>
    <dbReference type="NCBI Taxonomy" id="450362"/>
    <lineage>
        <taxon>Bacteria</taxon>
        <taxon>Bacillati</taxon>
        <taxon>Bacillota</taxon>
        <taxon>Bacilli</taxon>
        <taxon>Bacillales</taxon>
        <taxon>Paenibacillaceae</taxon>
        <taxon>Paenibacillus</taxon>
    </lineage>
</organism>
<dbReference type="InterPro" id="IPR002881">
    <property type="entry name" value="DUF58"/>
</dbReference>
<dbReference type="RefSeq" id="WP_113032128.1">
    <property type="nucleotide sequence ID" value="NZ_QMFB01000009.1"/>
</dbReference>
<feature type="domain" description="DUF58" evidence="1">
    <location>
        <begin position="185"/>
        <end position="231"/>
    </location>
</feature>
<comment type="caution">
    <text evidence="2">The sequence shown here is derived from an EMBL/GenBank/DDBJ whole genome shotgun (WGS) entry which is preliminary data.</text>
</comment>
<dbReference type="AlphaFoldDB" id="A0A329MJV4"/>
<dbReference type="EMBL" id="QMFB01000009">
    <property type="protein sequence ID" value="RAV20231.1"/>
    <property type="molecule type" value="Genomic_DNA"/>
</dbReference>
<evidence type="ECO:0000313" key="2">
    <source>
        <dbReference type="EMBL" id="RAV20231.1"/>
    </source>
</evidence>
<sequence length="367" mass="41761">MSIHWLLFVLVLVLAAQAYLYRKRALARVGYERYFSAESCFEGDEVQLIERISNRKLLPVPWLRLEALMHIGLRFERQHNLSINSGEFYQSHQSFFSLLPYTQIVRRHQIRCIRRGCYDLSSATMTSGDLIGMSPVVKRLSLNCRLLVYPRPVALEAIPLPSHSWLGDLIVKRWIVDDPFLVAGVREYRYGDSLNRINWKATARSGGLQVRQHDFTADHRLMICLNIDNDEKQWDAVTDPELIEQGIAYAAEIGRYTLGQGVPTGFGCNGLLTDGGQEPVRIAAQSGNMQLTALYETMALLLLERSVTFDDFLALEAEQSGQATDYLLITAYVDAKMQRQIDKLRELGHAVELLMLRREEEASHEGA</sequence>
<dbReference type="PANTHER" id="PTHR34351:SF2">
    <property type="entry name" value="DUF58 DOMAIN-CONTAINING PROTEIN"/>
    <property type="match status" value="1"/>
</dbReference>
<proteinExistence type="predicted"/>
<evidence type="ECO:0000313" key="3">
    <source>
        <dbReference type="Proteomes" id="UP000250369"/>
    </source>
</evidence>
<dbReference type="Proteomes" id="UP000250369">
    <property type="component" value="Unassembled WGS sequence"/>
</dbReference>
<keyword evidence="3" id="KW-1185">Reference proteome</keyword>
<dbReference type="PANTHER" id="PTHR34351">
    <property type="entry name" value="SLR1927 PROTEIN-RELATED"/>
    <property type="match status" value="1"/>
</dbReference>
<dbReference type="Pfam" id="PF01882">
    <property type="entry name" value="DUF58"/>
    <property type="match status" value="1"/>
</dbReference>
<gene>
    <name evidence="2" type="ORF">DQG23_17365</name>
</gene>
<reference evidence="2 3" key="1">
    <citation type="journal article" date="2009" name="Int. J. Syst. Evol. Microbiol.">
        <title>Paenibacillus contaminans sp. nov., isolated from a contaminated laboratory plate.</title>
        <authorList>
            <person name="Chou J.H."/>
            <person name="Lee J.H."/>
            <person name="Lin M.C."/>
            <person name="Chang P.S."/>
            <person name="Arun A.B."/>
            <person name="Young C.C."/>
            <person name="Chen W.M."/>
        </authorList>
    </citation>
    <scope>NUCLEOTIDE SEQUENCE [LARGE SCALE GENOMIC DNA]</scope>
    <source>
        <strain evidence="2 3">CKOBP-6</strain>
    </source>
</reference>
<protein>
    <submittedName>
        <fullName evidence="2">DUF58 domain-containing protein</fullName>
    </submittedName>
</protein>
<evidence type="ECO:0000259" key="1">
    <source>
        <dbReference type="Pfam" id="PF01882"/>
    </source>
</evidence>